<accession>A0ABS4NSW3</accession>
<keyword evidence="3" id="KW-1185">Reference proteome</keyword>
<dbReference type="Pfam" id="PF01546">
    <property type="entry name" value="Peptidase_M20"/>
    <property type="match status" value="1"/>
</dbReference>
<protein>
    <submittedName>
        <fullName evidence="2">Amidohydrolase</fullName>
    </submittedName>
</protein>
<dbReference type="RefSeq" id="WP_209874854.1">
    <property type="nucleotide sequence ID" value="NZ_JAGGLV010000010.1"/>
</dbReference>
<dbReference type="Gene3D" id="3.30.70.360">
    <property type="match status" value="1"/>
</dbReference>
<evidence type="ECO:0000313" key="3">
    <source>
        <dbReference type="Proteomes" id="UP000773462"/>
    </source>
</evidence>
<evidence type="ECO:0000259" key="1">
    <source>
        <dbReference type="Pfam" id="PF07687"/>
    </source>
</evidence>
<evidence type="ECO:0000313" key="2">
    <source>
        <dbReference type="EMBL" id="MBP2113141.1"/>
    </source>
</evidence>
<dbReference type="Gene3D" id="3.40.630.10">
    <property type="entry name" value="Zn peptidases"/>
    <property type="match status" value="1"/>
</dbReference>
<dbReference type="InterPro" id="IPR011650">
    <property type="entry name" value="Peptidase_M20_dimer"/>
</dbReference>
<dbReference type="NCBIfam" id="TIGR01891">
    <property type="entry name" value="amidohydrolases"/>
    <property type="match status" value="1"/>
</dbReference>
<dbReference type="PANTHER" id="PTHR11014:SF63">
    <property type="entry name" value="METALLOPEPTIDASE, PUTATIVE (AFU_ORTHOLOGUE AFUA_6G09600)-RELATED"/>
    <property type="match status" value="1"/>
</dbReference>
<dbReference type="EMBL" id="JAGGLV010000010">
    <property type="protein sequence ID" value="MBP2113141.1"/>
    <property type="molecule type" value="Genomic_DNA"/>
</dbReference>
<dbReference type="InterPro" id="IPR017439">
    <property type="entry name" value="Amidohydrolase"/>
</dbReference>
<dbReference type="InterPro" id="IPR002933">
    <property type="entry name" value="Peptidase_M20"/>
</dbReference>
<dbReference type="SUPFAM" id="SSF55031">
    <property type="entry name" value="Bacterial exopeptidase dimerisation domain"/>
    <property type="match status" value="1"/>
</dbReference>
<sequence>MTNSATESAAQEVQALSFKERLVEIRRHLHRHPELSGEEVETTAYITSLLKQAGVKITDSGLKTGVIAEIGGQQGGPVIALRADIDALPIQEETGLPYASLYPGRMHACGHDFHTAALLGAVYQLKEQESALSGTVRFLFQPAEEKAKGAQRIIAAGGLDQVRAVIGMHNKPDLPVGTLGIKAGPLMAAADGFAVSIRGFGSHAAVPEAGIDPIVAASHIVTALQSIISRNVGSLDSAVISVTQIHSGNSWNIIPDTAVLEGTIRSFDEAVRGRVLKRFEEVVTGVAAALGAEASVRWIGGPPPVINDALLARLGEETAAKLGYTSVQPVPSPAGEDFAFYQQAVPGLFVFTGTAGSREWHHPAFDLDEAALPVGAEFFSDLAVRVLEHLAVERGADHSGAF</sequence>
<dbReference type="InterPro" id="IPR036264">
    <property type="entry name" value="Bact_exopeptidase_dim_dom"/>
</dbReference>
<dbReference type="PANTHER" id="PTHR11014">
    <property type="entry name" value="PEPTIDASE M20 FAMILY MEMBER"/>
    <property type="match status" value="1"/>
</dbReference>
<dbReference type="SUPFAM" id="SSF53187">
    <property type="entry name" value="Zn-dependent exopeptidases"/>
    <property type="match status" value="1"/>
</dbReference>
<organism evidence="2 3">
    <name type="scientific">Paenibacillus silagei</name>
    <dbReference type="NCBI Taxonomy" id="1670801"/>
    <lineage>
        <taxon>Bacteria</taxon>
        <taxon>Bacillati</taxon>
        <taxon>Bacillota</taxon>
        <taxon>Bacilli</taxon>
        <taxon>Bacillales</taxon>
        <taxon>Paenibacillaceae</taxon>
        <taxon>Paenibacillus</taxon>
    </lineage>
</organism>
<name>A0ABS4NSW3_9BACL</name>
<dbReference type="Pfam" id="PF07687">
    <property type="entry name" value="M20_dimer"/>
    <property type="match status" value="1"/>
</dbReference>
<dbReference type="PIRSF" id="PIRSF005962">
    <property type="entry name" value="Pept_M20D_amidohydro"/>
    <property type="match status" value="1"/>
</dbReference>
<reference evidence="2 3" key="1">
    <citation type="submission" date="2021-03" db="EMBL/GenBank/DDBJ databases">
        <title>Genomic Encyclopedia of Type Strains, Phase IV (KMG-IV): sequencing the most valuable type-strain genomes for metagenomic binning, comparative biology and taxonomic classification.</title>
        <authorList>
            <person name="Goeker M."/>
        </authorList>
    </citation>
    <scope>NUCLEOTIDE SEQUENCE [LARGE SCALE GENOMIC DNA]</scope>
    <source>
        <strain evidence="2 3">DSM 101953</strain>
    </source>
</reference>
<feature type="domain" description="Peptidase M20 dimerisation" evidence="1">
    <location>
        <begin position="192"/>
        <end position="284"/>
    </location>
</feature>
<comment type="caution">
    <text evidence="2">The sequence shown here is derived from an EMBL/GenBank/DDBJ whole genome shotgun (WGS) entry which is preliminary data.</text>
</comment>
<dbReference type="Proteomes" id="UP000773462">
    <property type="component" value="Unassembled WGS sequence"/>
</dbReference>
<gene>
    <name evidence="2" type="ORF">J2Z70_003300</name>
</gene>
<proteinExistence type="predicted"/>